<gene>
    <name evidence="2" type="primary">SF21_10</name>
    <name evidence="2" type="ORF">Zm00014a_040890</name>
</gene>
<organism evidence="2 3">
    <name type="scientific">Zea mays</name>
    <name type="common">Maize</name>
    <dbReference type="NCBI Taxonomy" id="4577"/>
    <lineage>
        <taxon>Eukaryota</taxon>
        <taxon>Viridiplantae</taxon>
        <taxon>Streptophyta</taxon>
        <taxon>Embryophyta</taxon>
        <taxon>Tracheophyta</taxon>
        <taxon>Spermatophyta</taxon>
        <taxon>Magnoliopsida</taxon>
        <taxon>Liliopsida</taxon>
        <taxon>Poales</taxon>
        <taxon>Poaceae</taxon>
        <taxon>PACMAD clade</taxon>
        <taxon>Panicoideae</taxon>
        <taxon>Andropogonodae</taxon>
        <taxon>Andropogoneae</taxon>
        <taxon>Tripsacinae</taxon>
        <taxon>Zea</taxon>
    </lineage>
</organism>
<dbReference type="InterPro" id="IPR004142">
    <property type="entry name" value="NDRG"/>
</dbReference>
<sequence>MYGDEDKPALITYPDVALNYMSCFQGFFFYPEVASLPLQNFCVYHINPQGHEETLRTEKAPTALGPNSEAIKANNLVFVSRVLGLNPETRKFIYDVSTLLHSNDLLAYKDVTTKVVYDMIRIFENIINHAACFIIH</sequence>
<dbReference type="AlphaFoldDB" id="A0A3L6FLH4"/>
<evidence type="ECO:0000256" key="1">
    <source>
        <dbReference type="ARBA" id="ARBA00005598"/>
    </source>
</evidence>
<evidence type="ECO:0000313" key="2">
    <source>
        <dbReference type="EMBL" id="PWZ33680.1"/>
    </source>
</evidence>
<comment type="similarity">
    <text evidence="1">Belongs to the NDRG family.</text>
</comment>
<dbReference type="PANTHER" id="PTHR11034">
    <property type="entry name" value="N-MYC DOWNSTREAM REGULATED"/>
    <property type="match status" value="1"/>
</dbReference>
<dbReference type="Proteomes" id="UP000251960">
    <property type="component" value="Chromosome 3"/>
</dbReference>
<comment type="caution">
    <text evidence="2">The sequence shown here is derived from an EMBL/GenBank/DDBJ whole genome shotgun (WGS) entry which is preliminary data.</text>
</comment>
<reference evidence="2 3" key="1">
    <citation type="journal article" date="2018" name="Nat. Genet.">
        <title>Extensive intraspecific gene order and gene structural variations between Mo17 and other maize genomes.</title>
        <authorList>
            <person name="Sun S."/>
            <person name="Zhou Y."/>
            <person name="Chen J."/>
            <person name="Shi J."/>
            <person name="Zhao H."/>
            <person name="Zhao H."/>
            <person name="Song W."/>
            <person name="Zhang M."/>
            <person name="Cui Y."/>
            <person name="Dong X."/>
            <person name="Liu H."/>
            <person name="Ma X."/>
            <person name="Jiao Y."/>
            <person name="Wang B."/>
            <person name="Wei X."/>
            <person name="Stein J.C."/>
            <person name="Glaubitz J.C."/>
            <person name="Lu F."/>
            <person name="Yu G."/>
            <person name="Liang C."/>
            <person name="Fengler K."/>
            <person name="Li B."/>
            <person name="Rafalski A."/>
            <person name="Schnable P.S."/>
            <person name="Ware D.H."/>
            <person name="Buckler E.S."/>
            <person name="Lai J."/>
        </authorList>
    </citation>
    <scope>NUCLEOTIDE SEQUENCE [LARGE SCALE GENOMIC DNA]</scope>
    <source>
        <strain evidence="3">cv. Missouri 17</strain>
        <tissue evidence="2">Seedling</tissue>
    </source>
</reference>
<proteinExistence type="inferred from homology"/>
<dbReference type="Pfam" id="PF03096">
    <property type="entry name" value="Ndr"/>
    <property type="match status" value="1"/>
</dbReference>
<evidence type="ECO:0000313" key="3">
    <source>
        <dbReference type="Proteomes" id="UP000251960"/>
    </source>
</evidence>
<dbReference type="EMBL" id="NCVQ01000004">
    <property type="protein sequence ID" value="PWZ33680.1"/>
    <property type="molecule type" value="Genomic_DNA"/>
</dbReference>
<protein>
    <submittedName>
        <fullName evidence="2">Pollen-specific protein SF21</fullName>
    </submittedName>
</protein>
<accession>A0A3L6FLH4</accession>
<dbReference type="SUPFAM" id="SSF55298">
    <property type="entry name" value="YjgF-like"/>
    <property type="match status" value="1"/>
</dbReference>
<dbReference type="Gene3D" id="3.40.50.1820">
    <property type="entry name" value="alpha/beta hydrolase"/>
    <property type="match status" value="1"/>
</dbReference>
<dbReference type="InterPro" id="IPR029058">
    <property type="entry name" value="AB_hydrolase_fold"/>
</dbReference>
<dbReference type="InterPro" id="IPR035959">
    <property type="entry name" value="RutC-like_sf"/>
</dbReference>
<name>A0A3L6FLH4_MAIZE</name>